<organism evidence="1 2">
    <name type="scientific">Ursus maritimus</name>
    <name type="common">Polar bear</name>
    <name type="synonym">Thalarctos maritimus</name>
    <dbReference type="NCBI Taxonomy" id="29073"/>
    <lineage>
        <taxon>Eukaryota</taxon>
        <taxon>Metazoa</taxon>
        <taxon>Chordata</taxon>
        <taxon>Craniata</taxon>
        <taxon>Vertebrata</taxon>
        <taxon>Euteleostomi</taxon>
        <taxon>Mammalia</taxon>
        <taxon>Eutheria</taxon>
        <taxon>Laurasiatheria</taxon>
        <taxon>Carnivora</taxon>
        <taxon>Caniformia</taxon>
        <taxon>Ursidae</taxon>
        <taxon>Ursus</taxon>
    </lineage>
</organism>
<dbReference type="AlphaFoldDB" id="A0A8M1FDQ3"/>
<name>A0A8M1FDQ3_URSMA</name>
<dbReference type="KEGG" id="umr:121101657"/>
<keyword evidence="1" id="KW-1185">Reference proteome</keyword>
<gene>
    <name evidence="2" type="primary">LOC121101657</name>
</gene>
<sequence>MVKQDAGRLSDNQAHILDHVALPPPPQLCAAHAEFQFAQGLRSFQAYLEIHSALSPHALQGVISQFSAVGLLDRTLHTLRTSMMGPALIAKNPEPNYCRKKKREKKKELLQKNPEVLCLQEGGKVVKCSADWTHGSASTSSDVCFSLRGYLPQEQGDSRDCPATQAVFASQGIYPTGYQKRMVCLHRGSYTSIPLEEEETCLSPSDHAVSRLCSVGAPFQHRTENGSPGEGSKPCIFE</sequence>
<evidence type="ECO:0000313" key="1">
    <source>
        <dbReference type="Proteomes" id="UP000261680"/>
    </source>
</evidence>
<dbReference type="Proteomes" id="UP000261680">
    <property type="component" value="Unplaced"/>
</dbReference>
<dbReference type="RefSeq" id="XP_040481523.1">
    <property type="nucleotide sequence ID" value="XM_040625589.1"/>
</dbReference>
<proteinExistence type="predicted"/>
<accession>A0A8M1FDQ3</accession>
<reference evidence="2" key="1">
    <citation type="submission" date="2025-08" db="UniProtKB">
        <authorList>
            <consortium name="RefSeq"/>
        </authorList>
    </citation>
    <scope>IDENTIFICATION</scope>
    <source>
        <tissue evidence="2">Whole blood</tissue>
    </source>
</reference>
<dbReference type="GeneID" id="121101657"/>
<protein>
    <submittedName>
        <fullName evidence="2">Uncharacterized protein LOC121101657</fullName>
    </submittedName>
</protein>
<evidence type="ECO:0000313" key="2">
    <source>
        <dbReference type="RefSeq" id="XP_040481523.1"/>
    </source>
</evidence>